<dbReference type="Proteomes" id="UP000308014">
    <property type="component" value="Unassembled WGS sequence"/>
</dbReference>
<accession>A0A4S8W8W5</accession>
<sequence>MEGANYFKTKERPSVEIHVDNLRKYFPPCECGSCEQQFIRMDVQHIDCLRYEKVVSPADAKSTISTFVAQINKDRAYLVEICDKFGDIILSRWKKKSRDKREALLLEADPTIEKQAWYRLANDGRDIPWKVTRECHRKIWLLPYMCTTTLKSNPSVLLGLIHNRVHYSPQQWVAFDNDMIRQGWSNGTLGKDHCGQYCVVMQGTDYGRLVSWNKEAAERWDIVGYPRARLIIEAQALMLSRLRSIVDLILEGIPADSIAASDKWQAMARAGSKQSNHIELWSDYINQPFSSPPRFDVDYYCSVAQARMQASQDHLWLLQTDPSYARRFIRVMATGEAYRTDWKYDLIAQDIHQAVAGYMRWQELNEAWSGIRDDYNRFRDSIHQGQPLPQRFELSLALLEAALLMILDKRNRHFHGYIPQRPGFQHLWEVTPWAKGTVLDGKRIFGKITRLCKTPMDQQWFEDPLDWTVMNLQSKADAEYHFDHSELFGRLEAHLAEANPKERARLDETIYAKLSEFAALHEMLSAVRLHRPAFVRRSPPEVVDMINCNSTPFTRGLGTNDAKSYFFRPGTLKSFDQMGAATGRKSEAWLEHRAAERLALNSFWIQARAVLRVELSSTRLKQDEIDAVLAVVSISTTAEYTDLVDAERLQVLDAVKEASLTKYVADKVVHQNAFEIKGPDVSKLTIETRTPKSKTRPCASAAEVAPEAEPTVAESSIEQITATRRAFEMTRKMFPASADDAAAKDTDWDLFVHSMADLNFAARNVGGSAVAFDHAASGRKIIFHRPHPVSKIDSVMLQSMGKRLSKHFGWNRDIFVEA</sequence>
<proteinExistence type="predicted"/>
<evidence type="ECO:0000313" key="2">
    <source>
        <dbReference type="Proteomes" id="UP000308014"/>
    </source>
</evidence>
<gene>
    <name evidence="1" type="ORF">D6D24_01769</name>
</gene>
<dbReference type="PANTHER" id="PTHR40788">
    <property type="entry name" value="CLR5 DOMAIN-CONTAINING PROTEIN-RELATED"/>
    <property type="match status" value="1"/>
</dbReference>
<evidence type="ECO:0000313" key="1">
    <source>
        <dbReference type="EMBL" id="THW21397.1"/>
    </source>
</evidence>
<comment type="caution">
    <text evidence="1">The sequence shown here is derived from an EMBL/GenBank/DDBJ whole genome shotgun (WGS) entry which is preliminary data.</text>
</comment>
<dbReference type="PANTHER" id="PTHR40788:SF1">
    <property type="entry name" value="IPA PROTEIN"/>
    <property type="match status" value="1"/>
</dbReference>
<dbReference type="AlphaFoldDB" id="A0A4S8W8W5"/>
<protein>
    <submittedName>
        <fullName evidence="1">Uncharacterized protein</fullName>
    </submittedName>
</protein>
<name>A0A4S8W8W5_AURPU</name>
<dbReference type="EMBL" id="QZAJ01000034">
    <property type="protein sequence ID" value="THW21397.1"/>
    <property type="molecule type" value="Genomic_DNA"/>
</dbReference>
<reference evidence="1 2" key="1">
    <citation type="submission" date="2018-10" db="EMBL/GenBank/DDBJ databases">
        <title>Fifty Aureobasidium pullulans genomes reveal a recombining polyextremotolerant generalist.</title>
        <authorList>
            <person name="Gostincar C."/>
            <person name="Turk M."/>
            <person name="Zajc J."/>
            <person name="Gunde-Cimerman N."/>
        </authorList>
    </citation>
    <scope>NUCLEOTIDE SEQUENCE [LARGE SCALE GENOMIC DNA]</scope>
    <source>
        <strain evidence="1 2">EXF-11318</strain>
    </source>
</reference>
<organism evidence="1 2">
    <name type="scientific">Aureobasidium pullulans</name>
    <name type="common">Black yeast</name>
    <name type="synonym">Pullularia pullulans</name>
    <dbReference type="NCBI Taxonomy" id="5580"/>
    <lineage>
        <taxon>Eukaryota</taxon>
        <taxon>Fungi</taxon>
        <taxon>Dikarya</taxon>
        <taxon>Ascomycota</taxon>
        <taxon>Pezizomycotina</taxon>
        <taxon>Dothideomycetes</taxon>
        <taxon>Dothideomycetidae</taxon>
        <taxon>Dothideales</taxon>
        <taxon>Saccotheciaceae</taxon>
        <taxon>Aureobasidium</taxon>
    </lineage>
</organism>